<dbReference type="SUPFAM" id="SSF54637">
    <property type="entry name" value="Thioesterase/thiol ester dehydrase-isomerase"/>
    <property type="match status" value="1"/>
</dbReference>
<accession>A0ABW1HWI5</accession>
<name>A0ABW1HWI5_9ACTN</name>
<dbReference type="InterPro" id="IPR029069">
    <property type="entry name" value="HotDog_dom_sf"/>
</dbReference>
<evidence type="ECO:0000313" key="1">
    <source>
        <dbReference type="EMBL" id="MFC5945736.1"/>
    </source>
</evidence>
<dbReference type="Gene3D" id="3.10.129.10">
    <property type="entry name" value="Hotdog Thioesterase"/>
    <property type="match status" value="1"/>
</dbReference>
<proteinExistence type="predicted"/>
<organism evidence="1 2">
    <name type="scientific">Micromonospora harpali</name>
    <dbReference type="NCBI Taxonomy" id="1490225"/>
    <lineage>
        <taxon>Bacteria</taxon>
        <taxon>Bacillati</taxon>
        <taxon>Actinomycetota</taxon>
        <taxon>Actinomycetes</taxon>
        <taxon>Micromonosporales</taxon>
        <taxon>Micromonosporaceae</taxon>
        <taxon>Micromonospora</taxon>
    </lineage>
</organism>
<reference evidence="2" key="1">
    <citation type="journal article" date="2019" name="Int. J. Syst. Evol. Microbiol.">
        <title>The Global Catalogue of Microorganisms (GCM) 10K type strain sequencing project: providing services to taxonomists for standard genome sequencing and annotation.</title>
        <authorList>
            <consortium name="The Broad Institute Genomics Platform"/>
            <consortium name="The Broad Institute Genome Sequencing Center for Infectious Disease"/>
            <person name="Wu L."/>
            <person name="Ma J."/>
        </authorList>
    </citation>
    <scope>NUCLEOTIDE SEQUENCE [LARGE SCALE GENOMIC DNA]</scope>
    <source>
        <strain evidence="2">CGMCC 4.7173</strain>
    </source>
</reference>
<dbReference type="Proteomes" id="UP001596207">
    <property type="component" value="Unassembled WGS sequence"/>
</dbReference>
<protein>
    <recommendedName>
        <fullName evidence="3">Thioesterase-like superfamily protein</fullName>
    </recommendedName>
</protein>
<dbReference type="EMBL" id="JBHSQQ010000377">
    <property type="protein sequence ID" value="MFC5945736.1"/>
    <property type="molecule type" value="Genomic_DNA"/>
</dbReference>
<evidence type="ECO:0000313" key="2">
    <source>
        <dbReference type="Proteomes" id="UP001596207"/>
    </source>
</evidence>
<gene>
    <name evidence="1" type="ORF">ACFPZ4_30285</name>
</gene>
<comment type="caution">
    <text evidence="1">The sequence shown here is derived from an EMBL/GenBank/DDBJ whole genome shotgun (WGS) entry which is preliminary data.</text>
</comment>
<dbReference type="RefSeq" id="WP_377538571.1">
    <property type="nucleotide sequence ID" value="NZ_CP158970.1"/>
</dbReference>
<evidence type="ECO:0008006" key="3">
    <source>
        <dbReference type="Google" id="ProtNLM"/>
    </source>
</evidence>
<keyword evidence="2" id="KW-1185">Reference proteome</keyword>
<sequence length="227" mass="23104">MRGCAEEVRVIIPARYNGPPGSGNGGWCAGVFAAASGLGGAVEVTLRQPPPLETPLALGGDEVHDPDGRLIAQVRGVDEAPEAVPPVDLDTARAASAAYPGLVDHPFPGCFVCGPGRADGLRIFPGRLPDGRTAAPFTAPAEVGAATVWAALDCPGGWAVIGPGRPYVLGRMTTVLDGLPTPGDECVVTGVADGVWGRKAVVRTSLYAPDGRLLGRALAAWIALSEA</sequence>